<evidence type="ECO:0000256" key="1">
    <source>
        <dbReference type="SAM" id="SignalP"/>
    </source>
</evidence>
<accession>A0A1G9QRI5</accession>
<feature type="chain" id="PRO_5011444250" description="Outer membrane protein beta-barrel domain-containing protein" evidence="1">
    <location>
        <begin position="21"/>
        <end position="298"/>
    </location>
</feature>
<evidence type="ECO:0008006" key="4">
    <source>
        <dbReference type="Google" id="ProtNLM"/>
    </source>
</evidence>
<dbReference type="AlphaFoldDB" id="A0A1G9QRI5"/>
<name>A0A1G9QRI5_9BACT</name>
<dbReference type="STRING" id="1075417.SAMN05421823_110259"/>
<proteinExistence type="predicted"/>
<gene>
    <name evidence="2" type="ORF">SAMN05421823_110259</name>
</gene>
<evidence type="ECO:0000313" key="3">
    <source>
        <dbReference type="Proteomes" id="UP000198510"/>
    </source>
</evidence>
<reference evidence="2 3" key="1">
    <citation type="submission" date="2016-10" db="EMBL/GenBank/DDBJ databases">
        <authorList>
            <person name="de Groot N.N."/>
        </authorList>
    </citation>
    <scope>NUCLEOTIDE SEQUENCE [LARGE SCALE GENOMIC DNA]</scope>
    <source>
        <strain evidence="2 3">DSM 25186</strain>
    </source>
</reference>
<dbReference type="EMBL" id="FNFO01000010">
    <property type="protein sequence ID" value="SDM13177.1"/>
    <property type="molecule type" value="Genomic_DNA"/>
</dbReference>
<protein>
    <recommendedName>
        <fullName evidence="4">Outer membrane protein beta-barrel domain-containing protein</fullName>
    </recommendedName>
</protein>
<keyword evidence="3" id="KW-1185">Reference proteome</keyword>
<sequence length="298" mass="33673">MKRAVFVLIFLCALLEGGRAAGQATFSEIDTVAAEAPPTRKQLRKTRPHYLTLGAGLAHASLRDAGTSPLRYQGALKQTEIGLWRMDERRERTWSLGILRGTYGYTAGTQQYATTQSGLELMFRYLWGVSHRPGAWNLKVGGEINNATNLRINPSFLNAAVGFENFLTAFAVGKLEYRFRVPARRGTFFIFPYDKPERKFLLSYQLHLPVLQTSLRPGYPYLPNAVPEDATIFDGQTWRTWQGFRMGSRLSVIRYFSNNANAVSASYVWDTVTTGKHAVHTVELARHTLLFSLLFRLN</sequence>
<feature type="signal peptide" evidence="1">
    <location>
        <begin position="1"/>
        <end position="20"/>
    </location>
</feature>
<evidence type="ECO:0000313" key="2">
    <source>
        <dbReference type="EMBL" id="SDM13177.1"/>
    </source>
</evidence>
<dbReference type="Proteomes" id="UP000198510">
    <property type="component" value="Unassembled WGS sequence"/>
</dbReference>
<organism evidence="2 3">
    <name type="scientific">Catalinimonas alkaloidigena</name>
    <dbReference type="NCBI Taxonomy" id="1075417"/>
    <lineage>
        <taxon>Bacteria</taxon>
        <taxon>Pseudomonadati</taxon>
        <taxon>Bacteroidota</taxon>
        <taxon>Cytophagia</taxon>
        <taxon>Cytophagales</taxon>
        <taxon>Catalimonadaceae</taxon>
        <taxon>Catalinimonas</taxon>
    </lineage>
</organism>
<dbReference type="OrthoDB" id="936621at2"/>
<keyword evidence="1" id="KW-0732">Signal</keyword>
<dbReference type="RefSeq" id="WP_089686403.1">
    <property type="nucleotide sequence ID" value="NZ_FNFO01000010.1"/>
</dbReference>